<accession>A0A6A4JUL3</accession>
<dbReference type="PANTHER" id="PTHR16220:SF0">
    <property type="entry name" value="WD REPEAT-CONTAINING PROTEIN WRAP73"/>
    <property type="match status" value="1"/>
</dbReference>
<comment type="caution">
    <text evidence="1">The sequence shown here is derived from an EMBL/GenBank/DDBJ whole genome shotgun (WGS) entry which is preliminary data.</text>
</comment>
<dbReference type="InterPro" id="IPR015943">
    <property type="entry name" value="WD40/YVTN_repeat-like_dom_sf"/>
</dbReference>
<dbReference type="SUPFAM" id="SSF101908">
    <property type="entry name" value="Putative isomerase YbhE"/>
    <property type="match status" value="1"/>
</dbReference>
<dbReference type="InterPro" id="IPR052778">
    <property type="entry name" value="Centrosome-WD_assoc"/>
</dbReference>
<name>A0A6A4JUL3_APOLU</name>
<dbReference type="Gene3D" id="2.130.10.10">
    <property type="entry name" value="YVTN repeat-like/Quinoprotein amine dehydrogenase"/>
    <property type="match status" value="1"/>
</dbReference>
<dbReference type="GO" id="GO:0005815">
    <property type="term" value="C:microtubule organizing center"/>
    <property type="evidence" value="ECO:0007669"/>
    <property type="project" value="TreeGrafter"/>
</dbReference>
<dbReference type="EMBL" id="WIXP02000011">
    <property type="protein sequence ID" value="KAF6202543.1"/>
    <property type="molecule type" value="Genomic_DNA"/>
</dbReference>
<protein>
    <submittedName>
        <fullName evidence="1">Uncharacterized protein</fullName>
    </submittedName>
</protein>
<evidence type="ECO:0000313" key="2">
    <source>
        <dbReference type="Proteomes" id="UP000466442"/>
    </source>
</evidence>
<proteinExistence type="predicted"/>
<organism evidence="1 2">
    <name type="scientific">Apolygus lucorum</name>
    <name type="common">Small green plant bug</name>
    <name type="synonym">Lygocoris lucorum</name>
    <dbReference type="NCBI Taxonomy" id="248454"/>
    <lineage>
        <taxon>Eukaryota</taxon>
        <taxon>Metazoa</taxon>
        <taxon>Ecdysozoa</taxon>
        <taxon>Arthropoda</taxon>
        <taxon>Hexapoda</taxon>
        <taxon>Insecta</taxon>
        <taxon>Pterygota</taxon>
        <taxon>Neoptera</taxon>
        <taxon>Paraneoptera</taxon>
        <taxon>Hemiptera</taxon>
        <taxon>Heteroptera</taxon>
        <taxon>Panheteroptera</taxon>
        <taxon>Cimicomorpha</taxon>
        <taxon>Miridae</taxon>
        <taxon>Mirini</taxon>
        <taxon>Apolygus</taxon>
    </lineage>
</organism>
<dbReference type="GO" id="GO:1990811">
    <property type="term" value="C:MWP complex"/>
    <property type="evidence" value="ECO:0007669"/>
    <property type="project" value="TreeGrafter"/>
</dbReference>
<gene>
    <name evidence="1" type="ORF">GE061_002939</name>
</gene>
<dbReference type="AlphaFoldDB" id="A0A6A4JUL3"/>
<reference evidence="1" key="1">
    <citation type="journal article" date="2021" name="Mol. Ecol. Resour.">
        <title>Apolygus lucorum genome provides insights into omnivorousness and mesophyll feeding.</title>
        <authorList>
            <person name="Liu Y."/>
            <person name="Liu H."/>
            <person name="Wang H."/>
            <person name="Huang T."/>
            <person name="Liu B."/>
            <person name="Yang B."/>
            <person name="Yin L."/>
            <person name="Li B."/>
            <person name="Zhang Y."/>
            <person name="Zhang S."/>
            <person name="Jiang F."/>
            <person name="Zhang X."/>
            <person name="Ren Y."/>
            <person name="Wang B."/>
            <person name="Wang S."/>
            <person name="Lu Y."/>
            <person name="Wu K."/>
            <person name="Fan W."/>
            <person name="Wang G."/>
        </authorList>
    </citation>
    <scope>NUCLEOTIDE SEQUENCE</scope>
    <source>
        <strain evidence="1">12Hb</strain>
    </source>
</reference>
<dbReference type="Proteomes" id="UP000466442">
    <property type="component" value="Unassembled WGS sequence"/>
</dbReference>
<evidence type="ECO:0000313" key="1">
    <source>
        <dbReference type="EMBL" id="KAF6202543.1"/>
    </source>
</evidence>
<sequence>MDQFQLSVKIPCDGGLLALSPDGQLFAAMSRKRIVVSSSSTLLQLMSFPTCDSVKILKFSPDSKYLSWLSTNPHSLNICHVHSKNILEIPIDPGLEVVSLIYGVNCLLFISELEVFIGVYDFKKHKSFTLEGCSLDDSDRPLVTFSPWGDYLVYVRGHQLDIYCTETWNLKSSFNCPISPGKPRFVNPYTIFLFNHDGVIEWFTIFGSKIKSDAVLPSNCIVSTEISKDSRTLFCSTYHNKVLSFDTISMESREELEYVYFTKPEAKVRNFVATHNVELHQNVRLLKFKETDQIPVRELKNVMDQFKRKSETQHFIALNHDDTLLATYNPDNLNTVWVWDFTKEYRLESVISLNETAGKIKALRWHRFSNRLAICFSDLVVIWSEWDDLLGFQGDNMDFKWLKIQPAVGVLNMGGDCRFLYFK</sequence>
<dbReference type="PANTHER" id="PTHR16220">
    <property type="entry name" value="WD REPEAT PROTEIN 8-RELATED"/>
    <property type="match status" value="1"/>
</dbReference>
<keyword evidence="2" id="KW-1185">Reference proteome</keyword>